<dbReference type="HOGENOM" id="CLU_1006710_0_0_1"/>
<reference evidence="1 2" key="1">
    <citation type="submission" date="2014-04" db="EMBL/GenBank/DDBJ databases">
        <authorList>
            <consortium name="DOE Joint Genome Institute"/>
            <person name="Kuo A."/>
            <person name="Girlanda M."/>
            <person name="Perotto S."/>
            <person name="Kohler A."/>
            <person name="Nagy L.G."/>
            <person name="Floudas D."/>
            <person name="Copeland A."/>
            <person name="Barry K.W."/>
            <person name="Cichocki N."/>
            <person name="Veneault-Fourrey C."/>
            <person name="LaButti K."/>
            <person name="Lindquist E.A."/>
            <person name="Lipzen A."/>
            <person name="Lundell T."/>
            <person name="Morin E."/>
            <person name="Murat C."/>
            <person name="Sun H."/>
            <person name="Tunlid A."/>
            <person name="Henrissat B."/>
            <person name="Grigoriev I.V."/>
            <person name="Hibbett D.S."/>
            <person name="Martin F."/>
            <person name="Nordberg H.P."/>
            <person name="Cantor M.N."/>
            <person name="Hua S.X."/>
        </authorList>
    </citation>
    <scope>NUCLEOTIDE SEQUENCE [LARGE SCALE GENOMIC DNA]</scope>
    <source>
        <strain evidence="1 2">MUT 4182</strain>
    </source>
</reference>
<dbReference type="OrthoDB" id="9514740at2759"/>
<dbReference type="AlphaFoldDB" id="A0A0C3M221"/>
<proteinExistence type="predicted"/>
<evidence type="ECO:0000313" key="1">
    <source>
        <dbReference type="EMBL" id="KIO27757.1"/>
    </source>
</evidence>
<feature type="non-terminal residue" evidence="1">
    <location>
        <position position="277"/>
    </location>
</feature>
<dbReference type="Proteomes" id="UP000054248">
    <property type="component" value="Unassembled WGS sequence"/>
</dbReference>
<evidence type="ECO:0000313" key="2">
    <source>
        <dbReference type="Proteomes" id="UP000054248"/>
    </source>
</evidence>
<reference evidence="2" key="2">
    <citation type="submission" date="2015-01" db="EMBL/GenBank/DDBJ databases">
        <title>Evolutionary Origins and Diversification of the Mycorrhizal Mutualists.</title>
        <authorList>
            <consortium name="DOE Joint Genome Institute"/>
            <consortium name="Mycorrhizal Genomics Consortium"/>
            <person name="Kohler A."/>
            <person name="Kuo A."/>
            <person name="Nagy L.G."/>
            <person name="Floudas D."/>
            <person name="Copeland A."/>
            <person name="Barry K.W."/>
            <person name="Cichocki N."/>
            <person name="Veneault-Fourrey C."/>
            <person name="LaButti K."/>
            <person name="Lindquist E.A."/>
            <person name="Lipzen A."/>
            <person name="Lundell T."/>
            <person name="Morin E."/>
            <person name="Murat C."/>
            <person name="Riley R."/>
            <person name="Ohm R."/>
            <person name="Sun H."/>
            <person name="Tunlid A."/>
            <person name="Henrissat B."/>
            <person name="Grigoriev I.V."/>
            <person name="Hibbett D.S."/>
            <person name="Martin F."/>
        </authorList>
    </citation>
    <scope>NUCLEOTIDE SEQUENCE [LARGE SCALE GENOMIC DNA]</scope>
    <source>
        <strain evidence="2">MUT 4182</strain>
    </source>
</reference>
<gene>
    <name evidence="1" type="ORF">M407DRAFT_23060</name>
</gene>
<protein>
    <submittedName>
        <fullName evidence="1">Uncharacterized protein</fullName>
    </submittedName>
</protein>
<organism evidence="1 2">
    <name type="scientific">Tulasnella calospora MUT 4182</name>
    <dbReference type="NCBI Taxonomy" id="1051891"/>
    <lineage>
        <taxon>Eukaryota</taxon>
        <taxon>Fungi</taxon>
        <taxon>Dikarya</taxon>
        <taxon>Basidiomycota</taxon>
        <taxon>Agaricomycotina</taxon>
        <taxon>Agaricomycetes</taxon>
        <taxon>Cantharellales</taxon>
        <taxon>Tulasnellaceae</taxon>
        <taxon>Tulasnella</taxon>
    </lineage>
</organism>
<name>A0A0C3M221_9AGAM</name>
<keyword evidence="2" id="KW-1185">Reference proteome</keyword>
<dbReference type="EMBL" id="KN823004">
    <property type="protein sequence ID" value="KIO27757.1"/>
    <property type="molecule type" value="Genomic_DNA"/>
</dbReference>
<sequence length="277" mass="30082">MASTRPHFRVALGTSGGRPSLLLQSRRGIYRSGIPDVLERLLDVLDPSDVLDFALGPQDQFWISYKSPRGRTYLTSEDLIDDLGLESSGKLRRLSLGGDYNFWAVTEDGSGHSSASWDIGSSELEDAISSLSESSALDDLKFLTLGNRDAYVYGTQSSLSWSGLHPSLTALLRGAKRDDIQVSNVVLSPSHVDRWFVEFENASVSYNLPGFDSAVISSHTSPDVSLRSTGGMVAPSMAVAKTSPAGGMTTLGVLKPNDHMYRTVSKLFYDGWKHASK</sequence>
<accession>A0A0C3M221</accession>